<feature type="transmembrane region" description="Helical" evidence="1">
    <location>
        <begin position="7"/>
        <end position="23"/>
    </location>
</feature>
<dbReference type="OrthoDB" id="1122568at2"/>
<dbReference type="InterPro" id="IPR054261">
    <property type="entry name" value="DUF6992"/>
</dbReference>
<dbReference type="Proteomes" id="UP000295221">
    <property type="component" value="Unassembled WGS sequence"/>
</dbReference>
<feature type="transmembrane region" description="Helical" evidence="1">
    <location>
        <begin position="154"/>
        <end position="172"/>
    </location>
</feature>
<evidence type="ECO:0000313" key="2">
    <source>
        <dbReference type="EMBL" id="TCO08379.1"/>
    </source>
</evidence>
<feature type="transmembrane region" description="Helical" evidence="1">
    <location>
        <begin position="73"/>
        <end position="94"/>
    </location>
</feature>
<organism evidence="2 3">
    <name type="scientific">Natronoflexus pectinivorans</name>
    <dbReference type="NCBI Taxonomy" id="682526"/>
    <lineage>
        <taxon>Bacteria</taxon>
        <taxon>Pseudomonadati</taxon>
        <taxon>Bacteroidota</taxon>
        <taxon>Bacteroidia</taxon>
        <taxon>Marinilabiliales</taxon>
        <taxon>Marinilabiliaceae</taxon>
        <taxon>Natronoflexus</taxon>
    </lineage>
</organism>
<keyword evidence="1" id="KW-1133">Transmembrane helix</keyword>
<comment type="caution">
    <text evidence="2">The sequence shown here is derived from an EMBL/GenBank/DDBJ whole genome shotgun (WGS) entry which is preliminary data.</text>
</comment>
<feature type="transmembrane region" description="Helical" evidence="1">
    <location>
        <begin position="43"/>
        <end position="61"/>
    </location>
</feature>
<protein>
    <submittedName>
        <fullName evidence="2">Uncharacterized protein</fullName>
    </submittedName>
</protein>
<proteinExistence type="predicted"/>
<gene>
    <name evidence="2" type="ORF">EV194_105183</name>
</gene>
<keyword evidence="3" id="KW-1185">Reference proteome</keyword>
<dbReference type="AlphaFoldDB" id="A0A4R2GIH7"/>
<name>A0A4R2GIH7_9BACT</name>
<dbReference type="EMBL" id="SLWK01000005">
    <property type="protein sequence ID" value="TCO08379.1"/>
    <property type="molecule type" value="Genomic_DNA"/>
</dbReference>
<sequence length="198" mass="22150">MFQRFKLPYIVLMLSVISLTLDAQNPYYDFFEESQNITNKGMYVLGTWAVANIALGVNGWIQSSGEQKYFHQMNTLWNGVNLTIATWSLASNYGRDIAGMDAQEMISHVTGLENLLLINAGLDLLYIAGGFVMRHQSRNSEKRADLLKGYGNSVILQGGFLLVFDLILYGVINSHKSNFLNDIELSMSPGMGQLTFSF</sequence>
<evidence type="ECO:0000256" key="1">
    <source>
        <dbReference type="SAM" id="Phobius"/>
    </source>
</evidence>
<feature type="transmembrane region" description="Helical" evidence="1">
    <location>
        <begin position="114"/>
        <end position="133"/>
    </location>
</feature>
<dbReference type="RefSeq" id="WP_132433667.1">
    <property type="nucleotide sequence ID" value="NZ_SLWK01000005.1"/>
</dbReference>
<reference evidence="2 3" key="1">
    <citation type="submission" date="2019-03" db="EMBL/GenBank/DDBJ databases">
        <title>Genomic Encyclopedia of Type Strains, Phase IV (KMG-IV): sequencing the most valuable type-strain genomes for metagenomic binning, comparative biology and taxonomic classification.</title>
        <authorList>
            <person name="Goeker M."/>
        </authorList>
    </citation>
    <scope>NUCLEOTIDE SEQUENCE [LARGE SCALE GENOMIC DNA]</scope>
    <source>
        <strain evidence="2 3">DSM 24179</strain>
    </source>
</reference>
<accession>A0A4R2GIH7</accession>
<keyword evidence="1" id="KW-0472">Membrane</keyword>
<evidence type="ECO:0000313" key="3">
    <source>
        <dbReference type="Proteomes" id="UP000295221"/>
    </source>
</evidence>
<dbReference type="Pfam" id="PF22503">
    <property type="entry name" value="DUF6992"/>
    <property type="match status" value="1"/>
</dbReference>
<keyword evidence="1" id="KW-0812">Transmembrane</keyword>